<organism evidence="2 3">
    <name type="scientific">Actinopolymorpha pittospori</name>
    <dbReference type="NCBI Taxonomy" id="648752"/>
    <lineage>
        <taxon>Bacteria</taxon>
        <taxon>Bacillati</taxon>
        <taxon>Actinomycetota</taxon>
        <taxon>Actinomycetes</taxon>
        <taxon>Propionibacteriales</taxon>
        <taxon>Actinopolymorphaceae</taxon>
        <taxon>Actinopolymorpha</taxon>
    </lineage>
</organism>
<sequence length="69" mass="7628">MNEYAALAHLIIEALTRRAERAEARAAAAEEQSGRLADHIAGLRAQLARLREHAKCAHARARMRQESAP</sequence>
<keyword evidence="3" id="KW-1185">Reference proteome</keyword>
<gene>
    <name evidence="2" type="ORF">HEB94_003114</name>
</gene>
<evidence type="ECO:0000313" key="2">
    <source>
        <dbReference type="EMBL" id="MBE1606266.1"/>
    </source>
</evidence>
<name>A0A927MTW6_9ACTN</name>
<proteinExistence type="predicted"/>
<comment type="caution">
    <text evidence="2">The sequence shown here is derived from an EMBL/GenBank/DDBJ whole genome shotgun (WGS) entry which is preliminary data.</text>
</comment>
<reference evidence="2" key="1">
    <citation type="submission" date="2020-10" db="EMBL/GenBank/DDBJ databases">
        <title>Sequencing the genomes of 1000 actinobacteria strains.</title>
        <authorList>
            <person name="Klenk H.-P."/>
        </authorList>
    </citation>
    <scope>NUCLEOTIDE SEQUENCE</scope>
    <source>
        <strain evidence="2">DSM 45354</strain>
    </source>
</reference>
<protein>
    <submittedName>
        <fullName evidence="2">Uncharacterized protein</fullName>
    </submittedName>
</protein>
<dbReference type="EMBL" id="JADBEM010000001">
    <property type="protein sequence ID" value="MBE1606266.1"/>
    <property type="molecule type" value="Genomic_DNA"/>
</dbReference>
<keyword evidence="1" id="KW-0175">Coiled coil</keyword>
<dbReference type="Proteomes" id="UP000638648">
    <property type="component" value="Unassembled WGS sequence"/>
</dbReference>
<dbReference type="AlphaFoldDB" id="A0A927MTW6"/>
<accession>A0A927MTW6</accession>
<evidence type="ECO:0000313" key="3">
    <source>
        <dbReference type="Proteomes" id="UP000638648"/>
    </source>
</evidence>
<evidence type="ECO:0000256" key="1">
    <source>
        <dbReference type="SAM" id="Coils"/>
    </source>
</evidence>
<feature type="coiled-coil region" evidence="1">
    <location>
        <begin position="12"/>
        <end position="39"/>
    </location>
</feature>